<evidence type="ECO:0000259" key="6">
    <source>
        <dbReference type="Pfam" id="PF04932"/>
    </source>
</evidence>
<dbReference type="PANTHER" id="PTHR37422">
    <property type="entry name" value="TEICHURONIC ACID BIOSYNTHESIS PROTEIN TUAE"/>
    <property type="match status" value="1"/>
</dbReference>
<feature type="transmembrane region" description="Helical" evidence="5">
    <location>
        <begin position="343"/>
        <end position="361"/>
    </location>
</feature>
<dbReference type="PANTHER" id="PTHR37422:SF13">
    <property type="entry name" value="LIPOPOLYSACCHARIDE BIOSYNTHESIS PROTEIN PA4999-RELATED"/>
    <property type="match status" value="1"/>
</dbReference>
<feature type="transmembrane region" description="Helical" evidence="5">
    <location>
        <begin position="167"/>
        <end position="190"/>
    </location>
</feature>
<evidence type="ECO:0000256" key="2">
    <source>
        <dbReference type="ARBA" id="ARBA00022692"/>
    </source>
</evidence>
<reference evidence="7" key="1">
    <citation type="journal article" date="2015" name="Nature">
        <title>Complex archaea that bridge the gap between prokaryotes and eukaryotes.</title>
        <authorList>
            <person name="Spang A."/>
            <person name="Saw J.H."/>
            <person name="Jorgensen S.L."/>
            <person name="Zaremba-Niedzwiedzka K."/>
            <person name="Martijn J."/>
            <person name="Lind A.E."/>
            <person name="van Eijk R."/>
            <person name="Schleper C."/>
            <person name="Guy L."/>
            <person name="Ettema T.J."/>
        </authorList>
    </citation>
    <scope>NUCLEOTIDE SEQUENCE</scope>
</reference>
<proteinExistence type="predicted"/>
<dbReference type="InterPro" id="IPR051533">
    <property type="entry name" value="WaaL-like"/>
</dbReference>
<feature type="transmembrane region" description="Helical" evidence="5">
    <location>
        <begin position="197"/>
        <end position="227"/>
    </location>
</feature>
<feature type="domain" description="O-antigen ligase-related" evidence="6">
    <location>
        <begin position="182"/>
        <end position="327"/>
    </location>
</feature>
<feature type="transmembrane region" description="Helical" evidence="5">
    <location>
        <begin position="47"/>
        <end position="68"/>
    </location>
</feature>
<protein>
    <recommendedName>
        <fullName evidence="6">O-antigen ligase-related domain-containing protein</fullName>
    </recommendedName>
</protein>
<feature type="transmembrane region" description="Helical" evidence="5">
    <location>
        <begin position="315"/>
        <end position="336"/>
    </location>
</feature>
<name>A0A0F9HT97_9ZZZZ</name>
<feature type="transmembrane region" description="Helical" evidence="5">
    <location>
        <begin position="118"/>
        <end position="139"/>
    </location>
</feature>
<dbReference type="Pfam" id="PF04932">
    <property type="entry name" value="Wzy_C"/>
    <property type="match status" value="1"/>
</dbReference>
<evidence type="ECO:0000313" key="7">
    <source>
        <dbReference type="EMBL" id="KKL84930.1"/>
    </source>
</evidence>
<evidence type="ECO:0000256" key="5">
    <source>
        <dbReference type="SAM" id="Phobius"/>
    </source>
</evidence>
<organism evidence="7">
    <name type="scientific">marine sediment metagenome</name>
    <dbReference type="NCBI Taxonomy" id="412755"/>
    <lineage>
        <taxon>unclassified sequences</taxon>
        <taxon>metagenomes</taxon>
        <taxon>ecological metagenomes</taxon>
    </lineage>
</organism>
<dbReference type="AlphaFoldDB" id="A0A0F9HT97"/>
<keyword evidence="3 5" id="KW-1133">Transmembrane helix</keyword>
<evidence type="ECO:0000256" key="4">
    <source>
        <dbReference type="ARBA" id="ARBA00023136"/>
    </source>
</evidence>
<dbReference type="GO" id="GO:0016020">
    <property type="term" value="C:membrane"/>
    <property type="evidence" value="ECO:0007669"/>
    <property type="project" value="UniProtKB-SubCell"/>
</dbReference>
<gene>
    <name evidence="7" type="ORF">LCGC14_1959830</name>
</gene>
<sequence>MSVRTTPLAAGRINLPLVLLIVALVALCLGFWPGVEGLQLFRGMRKLWLFGIVGFYLALQVGMVNWSLGLLLGWMLAVGHYDVMSGRWPFGVGLEGTVWITSFAALFLLGFWAKSWRWVAVMLTVIVVINLDVASRQVAGIERMFPVSDKNYLIVGLMENQPNLAHLIAISLPLMGGIFAFLSAFGLILIPLKTSVAYVAGAVGLAIWKPKVMILLVLVGFVGLMIVDPPMLPSYSEPLAITPPRPKGAYFGWNLGDMQRPVVWKEAIAMTMKGDGPQVGHGVGSFKRQFFRIAFSKNLTPGEYWQHPQNQLVHLFYETGLLGVVFAIMAAVMTFIRAFKNNTNPALTGAFAAVLISSLGYESMTMPHLMAVGAMIWGLNEAAIWEKVYG</sequence>
<dbReference type="InterPro" id="IPR007016">
    <property type="entry name" value="O-antigen_ligase-rel_domated"/>
</dbReference>
<comment type="caution">
    <text evidence="7">The sequence shown here is derived from an EMBL/GenBank/DDBJ whole genome shotgun (WGS) entry which is preliminary data.</text>
</comment>
<evidence type="ECO:0000256" key="1">
    <source>
        <dbReference type="ARBA" id="ARBA00004141"/>
    </source>
</evidence>
<accession>A0A0F9HT97</accession>
<keyword evidence="4 5" id="KW-0472">Membrane</keyword>
<keyword evidence="2 5" id="KW-0812">Transmembrane</keyword>
<comment type="subcellular location">
    <subcellularLocation>
        <location evidence="1">Membrane</location>
        <topology evidence="1">Multi-pass membrane protein</topology>
    </subcellularLocation>
</comment>
<evidence type="ECO:0000256" key="3">
    <source>
        <dbReference type="ARBA" id="ARBA00022989"/>
    </source>
</evidence>
<dbReference type="EMBL" id="LAZR01021553">
    <property type="protein sequence ID" value="KKL84930.1"/>
    <property type="molecule type" value="Genomic_DNA"/>
</dbReference>
<feature type="transmembrane region" description="Helical" evidence="5">
    <location>
        <begin position="15"/>
        <end position="35"/>
    </location>
</feature>
<feature type="transmembrane region" description="Helical" evidence="5">
    <location>
        <begin position="88"/>
        <end position="111"/>
    </location>
</feature>